<protein>
    <submittedName>
        <fullName evidence="3">Uncharacterized protein</fullName>
    </submittedName>
</protein>
<feature type="region of interest" description="Disordered" evidence="1">
    <location>
        <begin position="441"/>
        <end position="464"/>
    </location>
</feature>
<dbReference type="KEGG" id="ftj:FTUN_6824"/>
<dbReference type="PROSITE" id="PS50096">
    <property type="entry name" value="IQ"/>
    <property type="match status" value="1"/>
</dbReference>
<dbReference type="RefSeq" id="WP_171474224.1">
    <property type="nucleotide sequence ID" value="NZ_CP053452.2"/>
</dbReference>
<keyword evidence="4" id="KW-1185">Reference proteome</keyword>
<dbReference type="Proteomes" id="UP000503447">
    <property type="component" value="Chromosome"/>
</dbReference>
<evidence type="ECO:0000313" key="4">
    <source>
        <dbReference type="Proteomes" id="UP000503447"/>
    </source>
</evidence>
<keyword evidence="2" id="KW-0732">Signal</keyword>
<sequence>MTALLLMVLTAPAADASPAAPVTRLTVAPAAVAKPALKYQLLPEVNELKPGNPVQWYLRCFMEQRNFFFHKDSVAQRAQYQTMPLKELPAEELRNYGGSALTQADWAARLDTPDWQALDRVLTEGADLRTPELGPLKLLAAGLQVRFRGEVARGDFDDAIRTAKTMFAFARHLGEYPTSAANRLGLAVADMALDALTELVEQPGSPNLYWALTDLPVPLVELRKGVQGDRTLADTELRALRADVALSDADLDELLGRLSGRIGFARERAGKPPRNLRGVITARAKDAGAVAAARTRLIDAGAGKNAVAGLPPLQAILLDDKRAFEIRRDDEIKLLGLKLWEIDAPVVGNKDELNGLFEDLLPRVGDSRRAQGRLEQRIALLRHVEALRLYAAAHGGKLPEKPADVGVPLPVDPFTGKPIEYALDHGAATLAARGARYEIALTKPGTEPPAGPSGAQTLPAPKKG</sequence>
<proteinExistence type="predicted"/>
<dbReference type="EMBL" id="CP053452">
    <property type="protein sequence ID" value="QJW99222.1"/>
    <property type="molecule type" value="Genomic_DNA"/>
</dbReference>
<reference evidence="4" key="1">
    <citation type="submission" date="2020-05" db="EMBL/GenBank/DDBJ databases">
        <title>Frigoriglobus tundricola gen. nov., sp. nov., a psychrotolerant cellulolytic planctomycete of the family Gemmataceae with two divergent copies of 16S rRNA gene.</title>
        <authorList>
            <person name="Kulichevskaya I.S."/>
            <person name="Ivanova A.A."/>
            <person name="Naumoff D.G."/>
            <person name="Beletsky A.V."/>
            <person name="Rijpstra W.I.C."/>
            <person name="Sinninghe Damste J.S."/>
            <person name="Mardanov A.V."/>
            <person name="Ravin N.V."/>
            <person name="Dedysh S.N."/>
        </authorList>
    </citation>
    <scope>NUCLEOTIDE SEQUENCE [LARGE SCALE GENOMIC DNA]</scope>
    <source>
        <strain evidence="4">PL17</strain>
    </source>
</reference>
<organism evidence="3 4">
    <name type="scientific">Frigoriglobus tundricola</name>
    <dbReference type="NCBI Taxonomy" id="2774151"/>
    <lineage>
        <taxon>Bacteria</taxon>
        <taxon>Pseudomonadati</taxon>
        <taxon>Planctomycetota</taxon>
        <taxon>Planctomycetia</taxon>
        <taxon>Gemmatales</taxon>
        <taxon>Gemmataceae</taxon>
        <taxon>Frigoriglobus</taxon>
    </lineage>
</organism>
<feature type="signal peptide" evidence="2">
    <location>
        <begin position="1"/>
        <end position="16"/>
    </location>
</feature>
<evidence type="ECO:0000256" key="1">
    <source>
        <dbReference type="SAM" id="MobiDB-lite"/>
    </source>
</evidence>
<evidence type="ECO:0000256" key="2">
    <source>
        <dbReference type="SAM" id="SignalP"/>
    </source>
</evidence>
<feature type="chain" id="PRO_5026929420" evidence="2">
    <location>
        <begin position="17"/>
        <end position="464"/>
    </location>
</feature>
<gene>
    <name evidence="3" type="ORF">FTUN_6824</name>
</gene>
<dbReference type="AlphaFoldDB" id="A0A6M5Z231"/>
<evidence type="ECO:0000313" key="3">
    <source>
        <dbReference type="EMBL" id="QJW99222.1"/>
    </source>
</evidence>
<accession>A0A6M5Z231</accession>
<name>A0A6M5Z231_9BACT</name>